<dbReference type="InterPro" id="IPR017853">
    <property type="entry name" value="GH"/>
</dbReference>
<dbReference type="InterPro" id="IPR017736">
    <property type="entry name" value="Glyco_hydro_1_beta-glucosidase"/>
</dbReference>
<feature type="binding site" evidence="10">
    <location>
        <position position="295"/>
    </location>
    <ligand>
        <name>substrate</name>
    </ligand>
</feature>
<evidence type="ECO:0000256" key="3">
    <source>
        <dbReference type="ARBA" id="ARBA00012744"/>
    </source>
</evidence>
<dbReference type="RefSeq" id="WP_181657950.1">
    <property type="nucleotide sequence ID" value="NZ_JACEHE010000007.1"/>
</dbReference>
<dbReference type="PROSITE" id="PS00653">
    <property type="entry name" value="GLYCOSYL_HYDROL_F1_2"/>
    <property type="match status" value="1"/>
</dbReference>
<dbReference type="SUPFAM" id="SSF51445">
    <property type="entry name" value="(Trans)glycosidases"/>
    <property type="match status" value="1"/>
</dbReference>
<feature type="binding site" evidence="10">
    <location>
        <begin position="405"/>
        <end position="406"/>
    </location>
    <ligand>
        <name>substrate</name>
    </ligand>
</feature>
<dbReference type="PRINTS" id="PR00131">
    <property type="entry name" value="GLHYDRLASE1"/>
</dbReference>
<dbReference type="FunFam" id="3.20.20.80:FF:000004">
    <property type="entry name" value="Beta-glucosidase 6-phospho-beta-glucosidase"/>
    <property type="match status" value="1"/>
</dbReference>
<keyword evidence="7 11" id="KW-0326">Glycosidase</keyword>
<evidence type="ECO:0000256" key="1">
    <source>
        <dbReference type="ARBA" id="ARBA00000448"/>
    </source>
</evidence>
<dbReference type="Proteomes" id="UP000545761">
    <property type="component" value="Unassembled WGS sequence"/>
</dbReference>
<dbReference type="AlphaFoldDB" id="A0A7W0DL68"/>
<evidence type="ECO:0000313" key="12">
    <source>
        <dbReference type="EMBL" id="MBA2946990.1"/>
    </source>
</evidence>
<feature type="active site" description="Nucleophile" evidence="9">
    <location>
        <position position="351"/>
    </location>
</feature>
<keyword evidence="6" id="KW-0119">Carbohydrate metabolism</keyword>
<feature type="binding site" evidence="10">
    <location>
        <position position="166"/>
    </location>
    <ligand>
        <name>substrate</name>
    </ligand>
</feature>
<gene>
    <name evidence="12" type="ORF">H1D24_14550</name>
</gene>
<dbReference type="PANTHER" id="PTHR10353:SF36">
    <property type="entry name" value="LP05116P"/>
    <property type="match status" value="1"/>
</dbReference>
<keyword evidence="8" id="KW-0624">Polysaccharide degradation</keyword>
<keyword evidence="5" id="KW-0136">Cellulose degradation</keyword>
<feature type="binding site" evidence="10">
    <location>
        <position position="21"/>
    </location>
    <ligand>
        <name>substrate</name>
    </ligand>
</feature>
<dbReference type="Pfam" id="PF00232">
    <property type="entry name" value="Glyco_hydro_1"/>
    <property type="match status" value="1"/>
</dbReference>
<keyword evidence="4 11" id="KW-0378">Hydrolase</keyword>
<evidence type="ECO:0000256" key="6">
    <source>
        <dbReference type="ARBA" id="ARBA00023277"/>
    </source>
</evidence>
<comment type="caution">
    <text evidence="12">The sequence shown here is derived from an EMBL/GenBank/DDBJ whole genome shotgun (WGS) entry which is preliminary data.</text>
</comment>
<evidence type="ECO:0000256" key="4">
    <source>
        <dbReference type="ARBA" id="ARBA00022801"/>
    </source>
</evidence>
<dbReference type="InterPro" id="IPR001360">
    <property type="entry name" value="Glyco_hydro_1"/>
</dbReference>
<comment type="similarity">
    <text evidence="2 11">Belongs to the glycosyl hydrolase 1 family.</text>
</comment>
<comment type="catalytic activity">
    <reaction evidence="1 11">
        <text>Hydrolysis of terminal, non-reducing beta-D-glucosyl residues with release of beta-D-glucose.</text>
        <dbReference type="EC" id="3.2.1.21"/>
    </reaction>
</comment>
<evidence type="ECO:0000256" key="5">
    <source>
        <dbReference type="ARBA" id="ARBA00023001"/>
    </source>
</evidence>
<sequence>MPDLSALPPDFLWGVATSAYQIEGAVDADGRLPSIWDTFCARPGAIENGDTGDVACDSYRRRPEDLALLKELGAGSYRFSVAWPRVVPTGSGPVNRAGIAHYDRLVDDLLAAGIRPFVTLYHWDLPQALQEKGGWPHRDTARHFADYAAVVAEALGDRVTDWVTLNEPLCSAWIGHLEGTMAPGITDLGQAVRASYHLLLAHGLGVQAIRAHASAAPSIGLVTNLSPCEPATDRPQDVLAAQHADGHINRWWLDPVHGRGFPADMRELYGTELPEHPGDLDVIASPTDFLGLNYYFRMVVEADTGVPGFRQLAVPGATTTDMGWEVHPGGLTDLLLRLTKDYGVQRLYVTENGSAWPDRPGPGATVDDAERTAFLEDHLRACAHAVAQGAPLQGYFAWSLMDNFEWAYGYRPRFGLAHVDYPTQTRTLKRSGRRYAELIAAHTTGRPATRS</sequence>
<protein>
    <recommendedName>
        <fullName evidence="3 11">Beta-glucosidase</fullName>
        <ecNumber evidence="3 11">3.2.1.21</ecNumber>
    </recommendedName>
</protein>
<dbReference type="EMBL" id="JACEHE010000007">
    <property type="protein sequence ID" value="MBA2946990.1"/>
    <property type="molecule type" value="Genomic_DNA"/>
</dbReference>
<dbReference type="NCBIfam" id="TIGR03356">
    <property type="entry name" value="BGL"/>
    <property type="match status" value="1"/>
</dbReference>
<organism evidence="12 13">
    <name type="scientific">Streptomyces himalayensis subsp. himalayensis</name>
    <dbReference type="NCBI Taxonomy" id="2756131"/>
    <lineage>
        <taxon>Bacteria</taxon>
        <taxon>Bacillati</taxon>
        <taxon>Actinomycetota</taxon>
        <taxon>Actinomycetes</taxon>
        <taxon>Kitasatosporales</taxon>
        <taxon>Streptomycetaceae</taxon>
        <taxon>Streptomyces</taxon>
        <taxon>Streptomyces himalayensis</taxon>
    </lineage>
</organism>
<evidence type="ECO:0000313" key="13">
    <source>
        <dbReference type="Proteomes" id="UP000545761"/>
    </source>
</evidence>
<dbReference type="InterPro" id="IPR033132">
    <property type="entry name" value="GH_1_N_CS"/>
</dbReference>
<proteinExistence type="inferred from homology"/>
<feature type="active site" description="Proton donor" evidence="9">
    <location>
        <position position="167"/>
    </location>
</feature>
<evidence type="ECO:0000256" key="2">
    <source>
        <dbReference type="ARBA" id="ARBA00010838"/>
    </source>
</evidence>
<evidence type="ECO:0000256" key="8">
    <source>
        <dbReference type="ARBA" id="ARBA00023326"/>
    </source>
</evidence>
<name>A0A7W0DL68_9ACTN</name>
<dbReference type="EC" id="3.2.1.21" evidence="3 11"/>
<evidence type="ECO:0000256" key="11">
    <source>
        <dbReference type="RuleBase" id="RU361175"/>
    </source>
</evidence>
<feature type="binding site" evidence="10">
    <location>
        <position position="398"/>
    </location>
    <ligand>
        <name>substrate</name>
    </ligand>
</feature>
<evidence type="ECO:0000256" key="9">
    <source>
        <dbReference type="PIRSR" id="PIRSR617736-1"/>
    </source>
</evidence>
<evidence type="ECO:0000256" key="7">
    <source>
        <dbReference type="ARBA" id="ARBA00023295"/>
    </source>
</evidence>
<dbReference type="GO" id="GO:0008422">
    <property type="term" value="F:beta-glucosidase activity"/>
    <property type="evidence" value="ECO:0007669"/>
    <property type="project" value="UniProtKB-EC"/>
</dbReference>
<dbReference type="GO" id="GO:0030245">
    <property type="term" value="P:cellulose catabolic process"/>
    <property type="evidence" value="ECO:0007669"/>
    <property type="project" value="UniProtKB-KW"/>
</dbReference>
<dbReference type="Gene3D" id="3.20.20.80">
    <property type="entry name" value="Glycosidases"/>
    <property type="match status" value="1"/>
</dbReference>
<dbReference type="GO" id="GO:0005829">
    <property type="term" value="C:cytosol"/>
    <property type="evidence" value="ECO:0007669"/>
    <property type="project" value="TreeGrafter"/>
</dbReference>
<dbReference type="PANTHER" id="PTHR10353">
    <property type="entry name" value="GLYCOSYL HYDROLASE"/>
    <property type="match status" value="1"/>
</dbReference>
<feature type="binding site" evidence="10">
    <location>
        <position position="122"/>
    </location>
    <ligand>
        <name>substrate</name>
    </ligand>
</feature>
<accession>A0A7W0DL68</accession>
<evidence type="ECO:0000256" key="10">
    <source>
        <dbReference type="PIRSR" id="PIRSR617736-2"/>
    </source>
</evidence>
<reference evidence="12 13" key="1">
    <citation type="submission" date="2020-07" db="EMBL/GenBank/DDBJ databases">
        <title>Streptomyces isolated from Indian soil.</title>
        <authorList>
            <person name="Mandal S."/>
            <person name="Maiti P.K."/>
        </authorList>
    </citation>
    <scope>NUCLEOTIDE SEQUENCE [LARGE SCALE GENOMIC DNA]</scope>
    <source>
        <strain evidence="12 13">PSKA28</strain>
    </source>
</reference>